<dbReference type="Proteomes" id="UP000823405">
    <property type="component" value="Unassembled WGS sequence"/>
</dbReference>
<protein>
    <recommendedName>
        <fullName evidence="4">Secreted RxLR effector peptide protein</fullName>
    </recommendedName>
</protein>
<reference evidence="2" key="1">
    <citation type="journal article" date="2020" name="Fungal Divers.">
        <title>Resolving the Mortierellaceae phylogeny through synthesis of multi-gene phylogenetics and phylogenomics.</title>
        <authorList>
            <person name="Vandepol N."/>
            <person name="Liber J."/>
            <person name="Desiro A."/>
            <person name="Na H."/>
            <person name="Kennedy M."/>
            <person name="Barry K."/>
            <person name="Grigoriev I.V."/>
            <person name="Miller A.N."/>
            <person name="O'Donnell K."/>
            <person name="Stajich J.E."/>
            <person name="Bonito G."/>
        </authorList>
    </citation>
    <scope>NUCLEOTIDE SEQUENCE</scope>
    <source>
        <strain evidence="2">NVP60</strain>
    </source>
</reference>
<evidence type="ECO:0000313" key="2">
    <source>
        <dbReference type="EMBL" id="KAG0287623.1"/>
    </source>
</evidence>
<keyword evidence="3" id="KW-1185">Reference proteome</keyword>
<dbReference type="AlphaFoldDB" id="A0A9P6QSL4"/>
<feature type="chain" id="PRO_5040138689" description="Secreted RxLR effector peptide protein" evidence="1">
    <location>
        <begin position="21"/>
        <end position="157"/>
    </location>
</feature>
<evidence type="ECO:0000256" key="1">
    <source>
        <dbReference type="SAM" id="SignalP"/>
    </source>
</evidence>
<sequence length="157" mass="17339">MLSRHDVAVHVLLALCTVESSEVNLCDELLAGGNQQQAKNGRKAAGSKSDGYLRSFGSTKSDWLTIEGARNWDPFAKKYKTEAYWKLVQQMHDIFRARTSDRDSSTLQNFRTYGLIFGGSTIQIHVMASLGGASTVIRRRRPLTLAGGIESFGENVV</sequence>
<proteinExistence type="predicted"/>
<evidence type="ECO:0008006" key="4">
    <source>
        <dbReference type="Google" id="ProtNLM"/>
    </source>
</evidence>
<gene>
    <name evidence="2" type="ORF">BGZ97_007044</name>
</gene>
<name>A0A9P6QSL4_9FUNG</name>
<dbReference type="OrthoDB" id="2397721at2759"/>
<comment type="caution">
    <text evidence="2">The sequence shown here is derived from an EMBL/GenBank/DDBJ whole genome shotgun (WGS) entry which is preliminary data.</text>
</comment>
<feature type="non-terminal residue" evidence="2">
    <location>
        <position position="157"/>
    </location>
</feature>
<accession>A0A9P6QSL4</accession>
<keyword evidence="1" id="KW-0732">Signal</keyword>
<dbReference type="EMBL" id="JAAAIN010003116">
    <property type="protein sequence ID" value="KAG0287623.1"/>
    <property type="molecule type" value="Genomic_DNA"/>
</dbReference>
<evidence type="ECO:0000313" key="3">
    <source>
        <dbReference type="Proteomes" id="UP000823405"/>
    </source>
</evidence>
<feature type="signal peptide" evidence="1">
    <location>
        <begin position="1"/>
        <end position="20"/>
    </location>
</feature>
<organism evidence="2 3">
    <name type="scientific">Linnemannia gamsii</name>
    <dbReference type="NCBI Taxonomy" id="64522"/>
    <lineage>
        <taxon>Eukaryota</taxon>
        <taxon>Fungi</taxon>
        <taxon>Fungi incertae sedis</taxon>
        <taxon>Mucoromycota</taxon>
        <taxon>Mortierellomycotina</taxon>
        <taxon>Mortierellomycetes</taxon>
        <taxon>Mortierellales</taxon>
        <taxon>Mortierellaceae</taxon>
        <taxon>Linnemannia</taxon>
    </lineage>
</organism>